<evidence type="ECO:0000256" key="1">
    <source>
        <dbReference type="ARBA" id="ARBA00022723"/>
    </source>
</evidence>
<dbReference type="EMBL" id="SMFQ01000004">
    <property type="protein sequence ID" value="TCJ85341.1"/>
    <property type="molecule type" value="Genomic_DNA"/>
</dbReference>
<protein>
    <submittedName>
        <fullName evidence="4">Polysaccharide deacetylase</fullName>
    </submittedName>
</protein>
<dbReference type="CDD" id="cd10917">
    <property type="entry name" value="CE4_NodB_like_6s_7s"/>
    <property type="match status" value="1"/>
</dbReference>
<keyword evidence="2" id="KW-0378">Hydrolase</keyword>
<comment type="caution">
    <text evidence="4">The sequence shown here is derived from an EMBL/GenBank/DDBJ whole genome shotgun (WGS) entry which is preliminary data.</text>
</comment>
<dbReference type="PANTHER" id="PTHR10587:SF133">
    <property type="entry name" value="CHITIN DEACETYLASE 1-RELATED"/>
    <property type="match status" value="1"/>
</dbReference>
<proteinExistence type="predicted"/>
<dbReference type="InterPro" id="IPR002509">
    <property type="entry name" value="NODB_dom"/>
</dbReference>
<dbReference type="GO" id="GO:0005975">
    <property type="term" value="P:carbohydrate metabolic process"/>
    <property type="evidence" value="ECO:0007669"/>
    <property type="project" value="InterPro"/>
</dbReference>
<accession>A0A4R1F4H5</accession>
<dbReference type="RefSeq" id="WP_131907036.1">
    <property type="nucleotide sequence ID" value="NZ_BAAAFU010000001.1"/>
</dbReference>
<dbReference type="InterPro" id="IPR050248">
    <property type="entry name" value="Polysacc_deacetylase_ArnD"/>
</dbReference>
<evidence type="ECO:0000256" key="2">
    <source>
        <dbReference type="ARBA" id="ARBA00022801"/>
    </source>
</evidence>
<dbReference type="Gene3D" id="3.20.20.370">
    <property type="entry name" value="Glycoside hydrolase/deacetylase"/>
    <property type="match status" value="1"/>
</dbReference>
<dbReference type="PROSITE" id="PS51677">
    <property type="entry name" value="NODB"/>
    <property type="match status" value="1"/>
</dbReference>
<dbReference type="GO" id="GO:0046872">
    <property type="term" value="F:metal ion binding"/>
    <property type="evidence" value="ECO:0007669"/>
    <property type="project" value="UniProtKB-KW"/>
</dbReference>
<feature type="domain" description="NodB homology" evidence="3">
    <location>
        <begin position="47"/>
        <end position="258"/>
    </location>
</feature>
<evidence type="ECO:0000313" key="4">
    <source>
        <dbReference type="EMBL" id="TCJ85341.1"/>
    </source>
</evidence>
<dbReference type="Pfam" id="PF01522">
    <property type="entry name" value="Polysacc_deac_1"/>
    <property type="match status" value="1"/>
</dbReference>
<dbReference type="InterPro" id="IPR011330">
    <property type="entry name" value="Glyco_hydro/deAcase_b/a-brl"/>
</dbReference>
<dbReference type="GO" id="GO:0016020">
    <property type="term" value="C:membrane"/>
    <property type="evidence" value="ECO:0007669"/>
    <property type="project" value="TreeGrafter"/>
</dbReference>
<dbReference type="Proteomes" id="UP000294887">
    <property type="component" value="Unassembled WGS sequence"/>
</dbReference>
<name>A0A4R1F4H5_9GAMM</name>
<dbReference type="AlphaFoldDB" id="A0A4R1F4H5"/>
<dbReference type="OrthoDB" id="276604at2"/>
<evidence type="ECO:0000259" key="3">
    <source>
        <dbReference type="PROSITE" id="PS51677"/>
    </source>
</evidence>
<evidence type="ECO:0000313" key="5">
    <source>
        <dbReference type="Proteomes" id="UP000294887"/>
    </source>
</evidence>
<reference evidence="4 5" key="1">
    <citation type="submission" date="2019-03" db="EMBL/GenBank/DDBJ databases">
        <title>Genomic Encyclopedia of Type Strains, Phase IV (KMG-IV): sequencing the most valuable type-strain genomes for metagenomic binning, comparative biology and taxonomic classification.</title>
        <authorList>
            <person name="Goeker M."/>
        </authorList>
    </citation>
    <scope>NUCLEOTIDE SEQUENCE [LARGE SCALE GENOMIC DNA]</scope>
    <source>
        <strain evidence="4 5">DSM 24830</strain>
    </source>
</reference>
<organism evidence="4 5">
    <name type="scientific">Cocleimonas flava</name>
    <dbReference type="NCBI Taxonomy" id="634765"/>
    <lineage>
        <taxon>Bacteria</taxon>
        <taxon>Pseudomonadati</taxon>
        <taxon>Pseudomonadota</taxon>
        <taxon>Gammaproteobacteria</taxon>
        <taxon>Thiotrichales</taxon>
        <taxon>Thiotrichaceae</taxon>
        <taxon>Cocleimonas</taxon>
    </lineage>
</organism>
<keyword evidence="1" id="KW-0479">Metal-binding</keyword>
<dbReference type="GO" id="GO:0016810">
    <property type="term" value="F:hydrolase activity, acting on carbon-nitrogen (but not peptide) bonds"/>
    <property type="evidence" value="ECO:0007669"/>
    <property type="project" value="InterPro"/>
</dbReference>
<dbReference type="SUPFAM" id="SSF88713">
    <property type="entry name" value="Glycoside hydrolase/deacetylase"/>
    <property type="match status" value="1"/>
</dbReference>
<sequence>MKIKVHPPTYSLFFILLLVNPLMAFQVFAGENCNAVRAQYQCPVKKHRLHLSFDDGVGSVTPKILDVLKRENIKATFLILGNKVDCKQYKPGKSLELCKQRFNTLKRIKSEGHDIGSHSYQHYHHSKLSLAELNKTILDSKKILEPFFTTQPPVFRLPYGDGWFNQKDQPQVMEALKKAGFEHLGWEMTAYDWNEKYQHGDQILDNVMGQMCKGRGRDGVVLFHDGVFENEHEGRVFTANNLARWIPKLRCAADFVPLTDVKKNFKKR</sequence>
<keyword evidence="5" id="KW-1185">Reference proteome</keyword>
<dbReference type="PANTHER" id="PTHR10587">
    <property type="entry name" value="GLYCOSYL TRANSFERASE-RELATED"/>
    <property type="match status" value="1"/>
</dbReference>
<gene>
    <name evidence="4" type="ORF">EV695_3312</name>
</gene>